<dbReference type="InterPro" id="IPR003591">
    <property type="entry name" value="Leu-rich_rpt_typical-subtyp"/>
</dbReference>
<keyword evidence="6" id="KW-0677">Repeat</keyword>
<dbReference type="SUPFAM" id="SSF56112">
    <property type="entry name" value="Protein kinase-like (PK-like)"/>
    <property type="match status" value="2"/>
</dbReference>
<accession>A0AA35S470</accession>
<keyword evidence="4" id="KW-0433">Leucine-rich repeat</keyword>
<dbReference type="SUPFAM" id="SSF52058">
    <property type="entry name" value="L domain-like"/>
    <property type="match status" value="3"/>
</dbReference>
<dbReference type="PROSITE" id="PS51450">
    <property type="entry name" value="LRR"/>
    <property type="match status" value="1"/>
</dbReference>
<feature type="domain" description="Protein kinase" evidence="15">
    <location>
        <begin position="3183"/>
        <end position="3489"/>
    </location>
</feature>
<dbReference type="Gene3D" id="3.30.200.20">
    <property type="entry name" value="Phosphorylase Kinase, domain 1"/>
    <property type="match status" value="1"/>
</dbReference>
<evidence type="ECO:0000256" key="12">
    <source>
        <dbReference type="PROSITE-ProRule" id="PRU00023"/>
    </source>
</evidence>
<dbReference type="PROSITE" id="PS50297">
    <property type="entry name" value="ANK_REP_REGION"/>
    <property type="match status" value="4"/>
</dbReference>
<feature type="non-terminal residue" evidence="17">
    <location>
        <position position="1"/>
    </location>
</feature>
<dbReference type="PROSITE" id="PS50088">
    <property type="entry name" value="ANK_REPEAT"/>
    <property type="match status" value="4"/>
</dbReference>
<dbReference type="InterPro" id="IPR011009">
    <property type="entry name" value="Kinase-like_dom_sf"/>
</dbReference>
<evidence type="ECO:0000256" key="11">
    <source>
        <dbReference type="ARBA" id="ARBA00048679"/>
    </source>
</evidence>
<dbReference type="Pfam" id="PF00069">
    <property type="entry name" value="Pkinase"/>
    <property type="match status" value="2"/>
</dbReference>
<keyword evidence="18" id="KW-1185">Reference proteome</keyword>
<feature type="compositionally biased region" description="Basic and acidic residues" evidence="14">
    <location>
        <begin position="2775"/>
        <end position="2784"/>
    </location>
</feature>
<dbReference type="InterPro" id="IPR011047">
    <property type="entry name" value="Quinoprotein_ADH-like_sf"/>
</dbReference>
<dbReference type="SUPFAM" id="SSF48403">
    <property type="entry name" value="Ankyrin repeat"/>
    <property type="match status" value="2"/>
</dbReference>
<feature type="binding site" evidence="13">
    <location>
        <position position="783"/>
    </location>
    <ligand>
        <name>ATP</name>
        <dbReference type="ChEBI" id="CHEBI:30616"/>
    </ligand>
</feature>
<feature type="repeat" description="ANK" evidence="12">
    <location>
        <begin position="1518"/>
        <end position="1550"/>
    </location>
</feature>
<evidence type="ECO:0000313" key="17">
    <source>
        <dbReference type="EMBL" id="CAI8023143.1"/>
    </source>
</evidence>
<dbReference type="Pfam" id="PF16095">
    <property type="entry name" value="COR-A"/>
    <property type="match status" value="2"/>
</dbReference>
<evidence type="ECO:0000256" key="13">
    <source>
        <dbReference type="PROSITE-ProRule" id="PRU10141"/>
    </source>
</evidence>
<dbReference type="GO" id="GO:0004674">
    <property type="term" value="F:protein serine/threonine kinase activity"/>
    <property type="evidence" value="ECO:0007669"/>
    <property type="project" value="UniProtKB-KW"/>
</dbReference>
<sequence>IHHNQQSQRFGKDPGYQPIEKEFQPLLSSLELLYPALENLDLSHNDLRELFNRNIGHQTHLKSIKLSFNPELERIPYEFSWFKKSKDFTELEMLNLPKLYEPPAEYQTAELQHVLTYMRSCLKDSVPHRTIKLFLIGNGERGKTTLLRRLRGLPEEKSINRTEGIDIEDWHYAPKIKFTSQKPQVHFLAWDFAGQDVYHTTHQCFYSRRSLYLALFRLTDGQEGIRELDPWLRNVKLRAPGSVVMVVGTHLDMMKDHQEIKRLEQCAMAEYSNSREHPKVSSILAKQTFLSRNNNIDKLRMKLYDIACHLQVASDGVTLEYKEGCREMLQSACSRSKSRERSSVSRTRTNFKDLFDDEEEMNEAVFYLNLQGTLLHFEDLGLKETYFLDPQWLAKLMASIIHPAAEEGKSPIKKGMGEVCNLFQGSPDRLRRKYIRLLEKFEVALQLTETQVIIPSLMPTEANYPKPNDCLRDIDMDVDSFYQPPMRRFWLAAYIPEGFWPRLICRIATDHQIGKTLRNLIKRDPKMSSPQDSTPYYKLNWIPWRSGIAFVDHGRTLLVIRGTMNEGHPPSTEDGVTPFSQVRHLKGSHRIEVHVYAPDLITLVAECSEEETEDQETGIEPDSLTTMATQLLIMISKHVQTLASDWFSDMLKSEENHLPPLVYLPCWKCYGHKPFPEEDTKWDDGSWIFHDGKPVHCFTLNQSIVPAVLGDGLKCPLHGKIRIEHTAPDLVFCDLKNTSTYYQDNDVPLKIHSDRVLGKGGYGFVCEGDLSFGPQNKKKVAVKVFLADPNIENSSINELLEKSKQAGHLLHAYKEIRQEVAFLSALDHPHLTQLCGVRTRPNMCLLLELAPLGSLRQQLKDYHHHNLVLEPLTLKLTTLQIANGLEFLHQHQIVHLDMKSPNVLVWYFPSPDYSQKDRVNYAGNVWLKLADYGISQVSTGFVMRVRSNPVGTPGYMAPELFEQLGQQVSSEKVDVFGFGMTIYELLSLSPPFSDVYPPFKRNTEIRDRHRPLLKGRQTRSLVLLQELMRLCWEHDPDYRPRMSQIRQWVAAEEFERLRADVALSDVHSISCACICRITPENEEEFMSDGFENQDIGRVDDYLPSVLEDNGNVENTVNTQEYCRDESTIYQFVPSGRKSNSPGFVLDHAYSQIWMCGRDMKKGLLHIFTYYDGQPGLHSFSGYCSKEEVSALCPVKNMMWMGTTTGTIKIFHAPTLQAKFTGKLKIGASRPSCILNILHIPSMACVLVSTANGDIWSFKDRLTPKGLVKQCRLTLTDNYQCYHLVAVEREGTVEVWGTMDNSQLCLLERDGALVWKSQEIKVNTGDPKLRLCSHIALASFVNKRGVAQNHLWISYRSRGVLVAWDASSRQQLAVVNCNNSFPQLKANKDNTFQVSTLAAHGKKVFFGTDCGSVGIIDSDTHQLLRSLHWIGDPQLKQRAEALATLLSSDQHPQSISDKVTAALQQLPQTQLEAVINYRNTRQNGRTAVHLAACEGLWQSLEVLLKNGGEPNAQSSNRDLRQTPLHLAAREGNGKCIEVLLENGADYMLENDRKETALKLATDKSCHDQLESTIARLEVPQRSRIEEDIVERLHGFIENGKEHQFFQLYTNQPREKVDLGSRWNDKCLKPAGGRITDDSGTVWYDSPPEPSKTETLLYRGCMSDAEAIVQFMLSKSPNQPLPNLKTGETPLHAAAQNANMALVAKLLEHSPKLVLSQTSMGISPLYLACRNGHVGIVGLILEQILKIVRGMRHVYNDDNPFSLDLCDSEDVTPLYLACLNGFPEVVRKLLAFKAAHSNFFSLTVHAVTKRGHTTLHAAASSGNSEIVDQLLGSGEVDQEKFSPPLTSSVDTLWTAIGGSQFEVSENRKIFASGTGDFVANTEGLVKGDRPLRVTALAEACIHGHGNVIDVFLEHGVRDNEGLACRLLLTLGHYNLCQKVLSRHCKVSSELKGSMDLGDPSELWKLHLLWGEKKFPFLRGEWFEKDSAVFTPAIQKVEYDDGKKRAQSQRRKHRGVSMAVPLPRTIDHTFIKSITLKGNRLEEVPLQLFKLPNVTFIDLSQNQLTSLPLSESVCGWECTKLQDIKLSYNKLTQLPLSLWVLQELKSIQAEHNELERLTGVNVPTIYLTTSLERVDLSYNHLTEVDPFFVEIQSLEIICLCHNRLPMLPLKIWDIRSLVDLKASNNHLTHLTPPQEEDAEETDTYRDGNHPNEPEITPVMTGAMRITTARAHVRPQISRVSSLHPQKSIDVDAHLSMTPLDHADGPTAPVTNDVSKLRKLDLSSNRFHEFPCELPCVAPSLEELNISQNHGITHVELHFLPHSLRKLNARNCCIEWFGNILNKEQLTLIKKSCMRKELRMTACEHRNHDRLPNLTSLNVRVNRLSQFQVLAHTLPTKGAPNFGAEEKTYVEEDFVLLYPSLENLDLSLNHLQGKFNPNVAHLGKIKSIQLRGNEHLQEIPYELGHLKRLRDFTELDLRDLPELVQPPKEVLKDSMCQQILTYLAAGFRESDTYRTIKLFLVGKTDGGKSTLLRRLSSQSDKIPGKTVGINIRKFSYPKHRGKMEPVQFIVWDFAGEDQYHATHHCFYSQRSLYVAVYNMKHEKKGLDELDPWLRNIKLRAQGCPVVIVGTHMDQLKSKCVMELEETAREKFTKIPPNPAYPHVVEVVSVSCVKRALKDDNIDRLKRILYDISTHLHVTRDGHTLKYDPNMKEDNHRALFMQQVPKSFLTLQQMCLDHAEQCRDLAEPTDNHQPHPQNSEGGGGSDNGTALANGTGQMGRAEKKDPVMNGEEFRDKFGGLFNNDREELDEAVSFLHLQGTLLHFDDHNLKDLYFLDPQWLAKLMAHVVHLQTIHTETKAIDGVLPVEELFKDLRICDSLKPKCIQLLEKFEIALSIGSSQVLIPSLMPVMGRYPRTGDDLRGIRRFSDDFYFTVLRRFWLVDFVHEGFWPRLICRIANDQQIVQILKKLIGTVDDDPDKESLLNWTPWKKGVAFSHRGRTLLVVKEEENQAPESDDRYEWLPVTERIEIHVYAQDWFEVQNELFGKGLPAPLLQNTFSLPGIATQLLMKISQHILSLAKVFRSLLGSKTIYIPCWKCYGDMEPGADLGNTMEKKETQNFYFPLTRNGKNIPVYAFNHERCIILAAEGHDLQCPIHGPIKVVHTAPDLIFWDLASLSEYEQDMCSELKITNNETIGRGGYGFVCEGQLLMKGGGSKPVAMKGFLSSESSDDTQDCSVEELLEISKEQKNLYHAYREIRQEVSFLALLNHDNLTRLVGVRTSPYMCLMLELAPQGSLSKALKVYKKYDVVLDPVTLQLSISQIANGMEYLHMKQIIHKDMKSANVLVWKFPSGKLSREKRLEKADNVRLKLTDYGISQVFTKPTMKLTGNPEGTPGFMAPELFGPEGDEISTEKVDVFALGMVIYELLCLQAPFATIDVPKRNTLVMNGKRPKKSSKAMWAPLMAQDIMTSCWSHDPEKRPSMKEVTEWVATEEFRRLRAEISIDRVESVSCACVCRITMEDKQEDDEVKPITNGIGHVDVESSIRSTLRHEAGGFGRYSDVDPTEYTRLQNETPSFNTGRNILPPVRQGRGTLVADGSGENFDVIDGKQRERSSYQRQFSNEAYTQVWVCDKKDRGGLLEIFSYCDTQPSYLAFVCKYSDQITAICPVRDMMWIGTTNGILKLKNTSTLNTKFKGELKSEAEQPLSPRNTHVLSIAHVEQTSSVIVSTNVGEIWVFSDKLTDSGLVIEEHAILKDRANCYQMAVVEVEGSVEVWGTMDNSQLIMLKQQEREWMIDKPYKVDVKPEWQFFCITHTEFQDNGGSSHNHLWMSYRSKGTVVSWDLQKRQYRNTVDTKSFGEFESGAGATHPQVTALAASGQRVLVGTEVGTVGVIDSHTCQVLHCLKWHTSKVRSLLLMPPEMEPCICSELPLPEMRRDDSVKGTKLLATRPAVHRPSIGENDLTSLSDVNPSVTESKVDGCMVASIGNSRGEGVTETDPDKKHVTLLLWRC</sequence>
<evidence type="ECO:0000256" key="1">
    <source>
        <dbReference type="ARBA" id="ARBA00001946"/>
    </source>
</evidence>
<dbReference type="Gene3D" id="3.80.10.10">
    <property type="entry name" value="Ribonuclease Inhibitor"/>
    <property type="match status" value="3"/>
</dbReference>
<comment type="catalytic activity">
    <reaction evidence="11">
        <text>L-seryl-[protein] + ATP = O-phospho-L-seryl-[protein] + ADP + H(+)</text>
        <dbReference type="Rhea" id="RHEA:17989"/>
        <dbReference type="Rhea" id="RHEA-COMP:9863"/>
        <dbReference type="Rhea" id="RHEA-COMP:11604"/>
        <dbReference type="ChEBI" id="CHEBI:15378"/>
        <dbReference type="ChEBI" id="CHEBI:29999"/>
        <dbReference type="ChEBI" id="CHEBI:30616"/>
        <dbReference type="ChEBI" id="CHEBI:83421"/>
        <dbReference type="ChEBI" id="CHEBI:456216"/>
        <dbReference type="EC" id="2.7.11.1"/>
    </reaction>
</comment>
<feature type="region of interest" description="Disordered" evidence="14">
    <location>
        <begin position="2741"/>
        <end position="2784"/>
    </location>
</feature>
<dbReference type="Gene3D" id="1.10.510.10">
    <property type="entry name" value="Transferase(Phosphotransferase) domain 1"/>
    <property type="match status" value="2"/>
</dbReference>
<keyword evidence="12" id="KW-0040">ANK repeat</keyword>
<dbReference type="GO" id="GO:0007165">
    <property type="term" value="P:signal transduction"/>
    <property type="evidence" value="ECO:0007669"/>
    <property type="project" value="TreeGrafter"/>
</dbReference>
<keyword evidence="3" id="KW-0723">Serine/threonine-protein kinase</keyword>
<dbReference type="Gene3D" id="1.25.40.20">
    <property type="entry name" value="Ankyrin repeat-containing domain"/>
    <property type="match status" value="2"/>
</dbReference>
<dbReference type="InterPro" id="IPR020859">
    <property type="entry name" value="ROC"/>
</dbReference>
<evidence type="ECO:0000256" key="10">
    <source>
        <dbReference type="ARBA" id="ARBA00047899"/>
    </source>
</evidence>
<evidence type="ECO:0000256" key="7">
    <source>
        <dbReference type="ARBA" id="ARBA00022741"/>
    </source>
</evidence>
<evidence type="ECO:0000256" key="8">
    <source>
        <dbReference type="ARBA" id="ARBA00022777"/>
    </source>
</evidence>
<keyword evidence="7 13" id="KW-0547">Nucleotide-binding</keyword>
<dbReference type="PROSITE" id="PS50011">
    <property type="entry name" value="PROTEIN_KINASE_DOM"/>
    <property type="match status" value="2"/>
</dbReference>
<dbReference type="SUPFAM" id="SSF50998">
    <property type="entry name" value="Quinoprotein alcohol dehydrogenase-like"/>
    <property type="match status" value="1"/>
</dbReference>
<name>A0AA35S470_GEOBA</name>
<feature type="binding site" evidence="13">
    <location>
        <position position="3215"/>
    </location>
    <ligand>
        <name>ATP</name>
        <dbReference type="ChEBI" id="CHEBI:30616"/>
    </ligand>
</feature>
<dbReference type="Pfam" id="PF23748">
    <property type="entry name" value="Beta-prop_LRRK2"/>
    <property type="match status" value="2"/>
</dbReference>
<dbReference type="PANTHER" id="PTHR23257">
    <property type="entry name" value="SERINE-THREONINE PROTEIN KINASE"/>
    <property type="match status" value="1"/>
</dbReference>
<feature type="repeat" description="ANK" evidence="12">
    <location>
        <begin position="1808"/>
        <end position="1832"/>
    </location>
</feature>
<dbReference type="SMART" id="SM00220">
    <property type="entry name" value="S_TKc"/>
    <property type="match status" value="2"/>
</dbReference>
<feature type="domain" description="Protein kinase" evidence="15">
    <location>
        <begin position="751"/>
        <end position="1049"/>
    </location>
</feature>
<dbReference type="GO" id="GO:0005524">
    <property type="term" value="F:ATP binding"/>
    <property type="evidence" value="ECO:0007669"/>
    <property type="project" value="UniProtKB-UniRule"/>
</dbReference>
<comment type="caution">
    <text evidence="17">The sequence shown here is derived from an EMBL/GenBank/DDBJ whole genome shotgun (WGS) entry which is preliminary data.</text>
</comment>
<keyword evidence="9 13" id="KW-0067">ATP-binding</keyword>
<dbReference type="EC" id="2.7.11.1" evidence="2"/>
<dbReference type="InterPro" id="IPR000719">
    <property type="entry name" value="Prot_kinase_dom"/>
</dbReference>
<dbReference type="GO" id="GO:0009966">
    <property type="term" value="P:regulation of signal transduction"/>
    <property type="evidence" value="ECO:0007669"/>
    <property type="project" value="UniProtKB-ARBA"/>
</dbReference>
<feature type="compositionally biased region" description="Basic and acidic residues" evidence="14">
    <location>
        <begin position="2199"/>
        <end position="2209"/>
    </location>
</feature>
<dbReference type="GO" id="GO:0005737">
    <property type="term" value="C:cytoplasm"/>
    <property type="evidence" value="ECO:0007669"/>
    <property type="project" value="TreeGrafter"/>
</dbReference>
<dbReference type="InterPro" id="IPR032171">
    <property type="entry name" value="COR-A"/>
</dbReference>
<keyword evidence="8 17" id="KW-0418">Kinase</keyword>
<dbReference type="PROSITE" id="PS00108">
    <property type="entry name" value="PROTEIN_KINASE_ST"/>
    <property type="match status" value="2"/>
</dbReference>
<evidence type="ECO:0000256" key="6">
    <source>
        <dbReference type="ARBA" id="ARBA00022737"/>
    </source>
</evidence>
<dbReference type="Gene3D" id="2.130.10.10">
    <property type="entry name" value="YVTN repeat-like/Quinoprotein amine dehydrogenase"/>
    <property type="match status" value="2"/>
</dbReference>
<dbReference type="Proteomes" id="UP001174909">
    <property type="component" value="Unassembled WGS sequence"/>
</dbReference>
<proteinExistence type="predicted"/>
<dbReference type="InterPro" id="IPR008271">
    <property type="entry name" value="Ser/Thr_kinase_AS"/>
</dbReference>
<organism evidence="17 18">
    <name type="scientific">Geodia barretti</name>
    <name type="common">Barrett's horny sponge</name>
    <dbReference type="NCBI Taxonomy" id="519541"/>
    <lineage>
        <taxon>Eukaryota</taxon>
        <taxon>Metazoa</taxon>
        <taxon>Porifera</taxon>
        <taxon>Demospongiae</taxon>
        <taxon>Heteroscleromorpha</taxon>
        <taxon>Tetractinellida</taxon>
        <taxon>Astrophorina</taxon>
        <taxon>Geodiidae</taxon>
        <taxon>Geodia</taxon>
    </lineage>
</organism>
<protein>
    <recommendedName>
        <fullName evidence="2">non-specific serine/threonine protein kinase</fullName>
        <ecNumber evidence="2">2.7.11.1</ecNumber>
    </recommendedName>
</protein>
<dbReference type="InterPro" id="IPR015943">
    <property type="entry name" value="WD40/YVTN_repeat-like_dom_sf"/>
</dbReference>
<feature type="domain" description="Roc" evidence="16">
    <location>
        <begin position="2505"/>
        <end position="2691"/>
    </location>
</feature>
<evidence type="ECO:0000259" key="15">
    <source>
        <dbReference type="PROSITE" id="PS50011"/>
    </source>
</evidence>
<dbReference type="InterPro" id="IPR002110">
    <property type="entry name" value="Ankyrin_rpt"/>
</dbReference>
<dbReference type="InterPro" id="IPR050167">
    <property type="entry name" value="Ser_Thr_protein_kinase"/>
</dbReference>
<dbReference type="EMBL" id="CASHTH010002000">
    <property type="protein sequence ID" value="CAI8023143.1"/>
    <property type="molecule type" value="Genomic_DNA"/>
</dbReference>
<dbReference type="GO" id="GO:0005525">
    <property type="term" value="F:GTP binding"/>
    <property type="evidence" value="ECO:0007669"/>
    <property type="project" value="UniProtKB-KW"/>
</dbReference>
<dbReference type="PANTHER" id="PTHR23257:SF958">
    <property type="entry name" value="SERINE_THREONINE-PROTEIN KINASE WNK4"/>
    <property type="match status" value="1"/>
</dbReference>
<comment type="catalytic activity">
    <reaction evidence="10">
        <text>L-threonyl-[protein] + ATP = O-phospho-L-threonyl-[protein] + ADP + H(+)</text>
        <dbReference type="Rhea" id="RHEA:46608"/>
        <dbReference type="Rhea" id="RHEA-COMP:11060"/>
        <dbReference type="Rhea" id="RHEA-COMP:11605"/>
        <dbReference type="ChEBI" id="CHEBI:15378"/>
        <dbReference type="ChEBI" id="CHEBI:30013"/>
        <dbReference type="ChEBI" id="CHEBI:30616"/>
        <dbReference type="ChEBI" id="CHEBI:61977"/>
        <dbReference type="ChEBI" id="CHEBI:456216"/>
        <dbReference type="EC" id="2.7.11.1"/>
    </reaction>
</comment>
<dbReference type="Pfam" id="PF08477">
    <property type="entry name" value="Roc"/>
    <property type="match status" value="2"/>
</dbReference>
<evidence type="ECO:0000256" key="2">
    <source>
        <dbReference type="ARBA" id="ARBA00012513"/>
    </source>
</evidence>
<dbReference type="InterPro" id="IPR056602">
    <property type="entry name" value="Beta-prop_LRRK2"/>
</dbReference>
<gene>
    <name evidence="17" type="ORF">GBAR_LOCUS13558</name>
</gene>
<feature type="repeat" description="ANK" evidence="12">
    <location>
        <begin position="1684"/>
        <end position="1716"/>
    </location>
</feature>
<dbReference type="SMART" id="SM00248">
    <property type="entry name" value="ANK"/>
    <property type="match status" value="8"/>
</dbReference>
<reference evidence="17" key="1">
    <citation type="submission" date="2023-03" db="EMBL/GenBank/DDBJ databases">
        <authorList>
            <person name="Steffen K."/>
            <person name="Cardenas P."/>
        </authorList>
    </citation>
    <scope>NUCLEOTIDE SEQUENCE</scope>
</reference>
<comment type="cofactor">
    <cofactor evidence="1">
        <name>Mg(2+)</name>
        <dbReference type="ChEBI" id="CHEBI:18420"/>
    </cofactor>
</comment>
<feature type="domain" description="Roc" evidence="16">
    <location>
        <begin position="124"/>
        <end position="310"/>
    </location>
</feature>
<dbReference type="SUPFAM" id="SSF52540">
    <property type="entry name" value="P-loop containing nucleoside triphosphate hydrolases"/>
    <property type="match status" value="2"/>
</dbReference>
<feature type="repeat" description="ANK" evidence="12">
    <location>
        <begin position="1482"/>
        <end position="1514"/>
    </location>
</feature>
<evidence type="ECO:0000256" key="14">
    <source>
        <dbReference type="SAM" id="MobiDB-lite"/>
    </source>
</evidence>
<evidence type="ECO:0000256" key="4">
    <source>
        <dbReference type="ARBA" id="ARBA00022614"/>
    </source>
</evidence>
<dbReference type="PROSITE" id="PS51424">
    <property type="entry name" value="ROC"/>
    <property type="match status" value="2"/>
</dbReference>
<dbReference type="InterPro" id="IPR036322">
    <property type="entry name" value="WD40_repeat_dom_sf"/>
</dbReference>
<dbReference type="InterPro" id="IPR032675">
    <property type="entry name" value="LRR_dom_sf"/>
</dbReference>
<evidence type="ECO:0000259" key="16">
    <source>
        <dbReference type="PROSITE" id="PS51424"/>
    </source>
</evidence>
<dbReference type="Gene3D" id="3.30.70.1390">
    <property type="entry name" value="ROC domain from the Parkinson's disease-associated leucine-rich repeat kinase 2"/>
    <property type="match status" value="2"/>
</dbReference>
<evidence type="ECO:0000256" key="9">
    <source>
        <dbReference type="ARBA" id="ARBA00022840"/>
    </source>
</evidence>
<dbReference type="InterPro" id="IPR001611">
    <property type="entry name" value="Leu-rich_rpt"/>
</dbReference>
<evidence type="ECO:0000256" key="3">
    <source>
        <dbReference type="ARBA" id="ARBA00022527"/>
    </source>
</evidence>
<dbReference type="Pfam" id="PF12796">
    <property type="entry name" value="Ank_2"/>
    <property type="match status" value="3"/>
</dbReference>
<dbReference type="InterPro" id="IPR017441">
    <property type="entry name" value="Protein_kinase_ATP_BS"/>
</dbReference>
<dbReference type="Gene3D" id="3.40.50.300">
    <property type="entry name" value="P-loop containing nucleotide triphosphate hydrolases"/>
    <property type="match status" value="2"/>
</dbReference>
<keyword evidence="5" id="KW-0808">Transferase</keyword>
<dbReference type="InterPro" id="IPR027417">
    <property type="entry name" value="P-loop_NTPase"/>
</dbReference>
<dbReference type="InterPro" id="IPR036770">
    <property type="entry name" value="Ankyrin_rpt-contain_sf"/>
</dbReference>
<feature type="region of interest" description="Disordered" evidence="14">
    <location>
        <begin position="2184"/>
        <end position="2213"/>
    </location>
</feature>
<dbReference type="SUPFAM" id="SSF50978">
    <property type="entry name" value="WD40 repeat-like"/>
    <property type="match status" value="1"/>
</dbReference>
<dbReference type="PROSITE" id="PS00107">
    <property type="entry name" value="PROTEIN_KINASE_ATP"/>
    <property type="match status" value="2"/>
</dbReference>
<evidence type="ECO:0000256" key="5">
    <source>
        <dbReference type="ARBA" id="ARBA00022679"/>
    </source>
</evidence>
<evidence type="ECO:0000313" key="18">
    <source>
        <dbReference type="Proteomes" id="UP001174909"/>
    </source>
</evidence>
<dbReference type="SMART" id="SM00369">
    <property type="entry name" value="LRR_TYP"/>
    <property type="match status" value="7"/>
</dbReference>